<keyword evidence="2" id="KW-1133">Transmembrane helix</keyword>
<comment type="caution">
    <text evidence="3">The sequence shown here is derived from an EMBL/GenBank/DDBJ whole genome shotgun (WGS) entry which is preliminary data.</text>
</comment>
<feature type="region of interest" description="Disordered" evidence="1">
    <location>
        <begin position="74"/>
        <end position="97"/>
    </location>
</feature>
<accession>A0A4E0RI98</accession>
<feature type="compositionally biased region" description="Low complexity" evidence="1">
    <location>
        <begin position="218"/>
        <end position="240"/>
    </location>
</feature>
<feature type="compositionally biased region" description="Basic and acidic residues" evidence="1">
    <location>
        <begin position="683"/>
        <end position="698"/>
    </location>
</feature>
<evidence type="ECO:0000256" key="2">
    <source>
        <dbReference type="SAM" id="Phobius"/>
    </source>
</evidence>
<gene>
    <name evidence="3" type="ORF">D915_002027</name>
</gene>
<sequence length="743" mass="81582">MRKFSPDQTGIDLSVPLLKGEDIIWFGFSGILVVCAGLVCLNFRARLLSRNTWKGEHQHQQQKYEQKTLSYVKPKWHSQRQRRSNQSTTRPLPVPNPISSACSLSNVDTHEDFGDILHSPQITRCANGGHLSNKMTTIGLGSPFESRVLETNNFRYNVISPCQTDRSTGNSPCTSETSRVKRIFHIPNWASKLVQYLRLPLLKTQSYPLNEVTLLQPSTADTSSSGCSSGSSADSHTSTTITGASSRPNGYDRIGGGWSSWCLSPSHLLRKKHFEGVLCSELQTAKIPVDSDCSGVIQSSSYADDLASLESEAELIDPVYSKIRSPSFADPVPSDYDSVIDSDEWSFPPNVHRGSFVSATSEDADHASTHIYHQLVKRDKKPVDVPSPQSCSISGTQISAKTPALPESIPNPPVDRNSAGSFRLPRPSPLRRVIDCVVSFRSSESVTGICQNTAPPKLPDRTYGQSTVNLVYRLRTLLRYKEASPEQAPSFCGLSGSQHVKKAATLTVLTHGSSTDLLHPSVALSCTNVNCDETAIVGNMHPIYGKDSMQTAKRGIHETHTDQHYLSSGNISQQCYPSVTGINSLQYPECSIDSIRQEQTHFQQTWNPTLCLQKSHNGSQIHLRWSSLAGSYGNIRHIDSEVDLLNVRPNNERNSSNAYSILSPIPPSPLTSGSISLTGTESTSDRGEIKSFPDHDAPRPGLFSSPTKSVSAGVQNRTLMSPLMERSMEDDELRYTLGHQSCL</sequence>
<feature type="compositionally biased region" description="Low complexity" evidence="1">
    <location>
        <begin position="670"/>
        <end position="682"/>
    </location>
</feature>
<feature type="compositionally biased region" description="Polar residues" evidence="1">
    <location>
        <begin position="704"/>
        <end position="719"/>
    </location>
</feature>
<name>A0A4E0RI98_FASHE</name>
<evidence type="ECO:0000313" key="4">
    <source>
        <dbReference type="Proteomes" id="UP000230066"/>
    </source>
</evidence>
<dbReference type="AlphaFoldDB" id="A0A4E0RI98"/>
<feature type="region of interest" description="Disordered" evidence="1">
    <location>
        <begin position="218"/>
        <end position="248"/>
    </location>
</feature>
<protein>
    <submittedName>
        <fullName evidence="3">Uncharacterized protein</fullName>
    </submittedName>
</protein>
<feature type="region of interest" description="Disordered" evidence="1">
    <location>
        <begin position="670"/>
        <end position="724"/>
    </location>
</feature>
<feature type="transmembrane region" description="Helical" evidence="2">
    <location>
        <begin position="23"/>
        <end position="43"/>
    </location>
</feature>
<keyword evidence="2" id="KW-0812">Transmembrane</keyword>
<keyword evidence="2" id="KW-0472">Membrane</keyword>
<organism evidence="3 4">
    <name type="scientific">Fasciola hepatica</name>
    <name type="common">Liver fluke</name>
    <dbReference type="NCBI Taxonomy" id="6192"/>
    <lineage>
        <taxon>Eukaryota</taxon>
        <taxon>Metazoa</taxon>
        <taxon>Spiralia</taxon>
        <taxon>Lophotrochozoa</taxon>
        <taxon>Platyhelminthes</taxon>
        <taxon>Trematoda</taxon>
        <taxon>Digenea</taxon>
        <taxon>Plagiorchiida</taxon>
        <taxon>Echinostomata</taxon>
        <taxon>Echinostomatoidea</taxon>
        <taxon>Fasciolidae</taxon>
        <taxon>Fasciola</taxon>
    </lineage>
</organism>
<reference evidence="3" key="1">
    <citation type="submission" date="2019-03" db="EMBL/GenBank/DDBJ databases">
        <title>Improved annotation for the trematode Fasciola hepatica.</title>
        <authorList>
            <person name="Choi Y.-J."/>
            <person name="Martin J."/>
            <person name="Mitreva M."/>
        </authorList>
    </citation>
    <scope>NUCLEOTIDE SEQUENCE [LARGE SCALE GENOMIC DNA]</scope>
</reference>
<proteinExistence type="predicted"/>
<feature type="compositionally biased region" description="Basic residues" evidence="1">
    <location>
        <begin position="74"/>
        <end position="83"/>
    </location>
</feature>
<dbReference type="EMBL" id="JXXN02000483">
    <property type="protein sequence ID" value="THD27243.1"/>
    <property type="molecule type" value="Genomic_DNA"/>
</dbReference>
<evidence type="ECO:0000313" key="3">
    <source>
        <dbReference type="EMBL" id="THD27243.1"/>
    </source>
</evidence>
<keyword evidence="4" id="KW-1185">Reference proteome</keyword>
<feature type="region of interest" description="Disordered" evidence="1">
    <location>
        <begin position="402"/>
        <end position="423"/>
    </location>
</feature>
<evidence type="ECO:0000256" key="1">
    <source>
        <dbReference type="SAM" id="MobiDB-lite"/>
    </source>
</evidence>
<dbReference type="Proteomes" id="UP000230066">
    <property type="component" value="Unassembled WGS sequence"/>
</dbReference>